<dbReference type="OrthoDB" id="24435at2759"/>
<evidence type="ECO:0008006" key="3">
    <source>
        <dbReference type="Google" id="ProtNLM"/>
    </source>
</evidence>
<dbReference type="KEGG" id="dfa:DFA_09822"/>
<evidence type="ECO:0000313" key="2">
    <source>
        <dbReference type="Proteomes" id="UP000007797"/>
    </source>
</evidence>
<sequence length="681" mass="79521">MTTIKKDEKESLLFQSIFKHSYLRRRIFDYCKSLSNDTANTRFHVKVNDHGRRVKSESVQRSHLLYNQIGSYWALNVERPFNYKMDTFRYAERCKYDDYIYMYHCIVDKHFGIIKDRLKNKRKLHVDDISIVEYIKSNHNDMELFDLVYSQYHKLFDNATVFSLACSNGNMYIIERLFYKGMDGKGLLGTSAQAGHFQVLDYLVENGFSTEVDNIDEFVYHTLCHPTGLYQYCLETLKIPNIDTVKLLPKDDKIWKCSNVDLISKFFPISTDQGWFKKYISTDLSLHNPPSQRKAFLLDIAKRQTLVQIDEQSIVDHLSNEYGFSSGNMVHSDLIDTAYSYQIIKQLDQLHLLYQPIVQTNLIQTFLKLTKQQDDVVLNAIRFLYSIFEKSLVLKTVSTRSNCKIEQLEYAIKIYQSMEVDQNSVWKEFDSVTIGLCILAGGQVMTIARYIKSIIPDIQSLQKTRSLGNWMFHSMTVEQFKFFIEIDSYQLDLMYMTLENSNPILMAYYYEMLEKSTLQGGVVPSLPTDRAIFNAIETNNFKMIEKFLRMALLMDGNFNAILDCSVMLGTIEMTQYLIRQGLTFIGKEMPWRFCGETGSISLFNLLVENSLDQHCDKSLYFALCHYRKDLVNHIISSSSSLDFINIQKAKSYDIHGILINNSRFINYLEKLIQNEDEDLFQ</sequence>
<proteinExistence type="predicted"/>
<protein>
    <recommendedName>
        <fullName evidence="3">Ankyrin repeat-containing protein</fullName>
    </recommendedName>
</protein>
<dbReference type="EMBL" id="GL883026">
    <property type="protein sequence ID" value="EGG15002.1"/>
    <property type="molecule type" value="Genomic_DNA"/>
</dbReference>
<dbReference type="RefSeq" id="XP_004351722.1">
    <property type="nucleotide sequence ID" value="XM_004351670.1"/>
</dbReference>
<dbReference type="Proteomes" id="UP000007797">
    <property type="component" value="Unassembled WGS sequence"/>
</dbReference>
<name>F4QAU3_CACFS</name>
<gene>
    <name evidence="1" type="ORF">DFA_09822</name>
</gene>
<dbReference type="InterPro" id="IPR036770">
    <property type="entry name" value="Ankyrin_rpt-contain_sf"/>
</dbReference>
<dbReference type="GeneID" id="14867692"/>
<dbReference type="SUPFAM" id="SSF48403">
    <property type="entry name" value="Ankyrin repeat"/>
    <property type="match status" value="1"/>
</dbReference>
<dbReference type="AlphaFoldDB" id="F4QAU3"/>
<accession>F4QAU3</accession>
<reference evidence="2" key="1">
    <citation type="journal article" date="2011" name="Genome Res.">
        <title>Phylogeny-wide analysis of social amoeba genomes highlights ancient origins for complex intercellular communication.</title>
        <authorList>
            <person name="Heidel A.J."/>
            <person name="Lawal H.M."/>
            <person name="Felder M."/>
            <person name="Schilde C."/>
            <person name="Helps N.R."/>
            <person name="Tunggal B."/>
            <person name="Rivero F."/>
            <person name="John U."/>
            <person name="Schleicher M."/>
            <person name="Eichinger L."/>
            <person name="Platzer M."/>
            <person name="Noegel A.A."/>
            <person name="Schaap P."/>
            <person name="Gloeckner G."/>
        </authorList>
    </citation>
    <scope>NUCLEOTIDE SEQUENCE [LARGE SCALE GENOMIC DNA]</scope>
    <source>
        <strain evidence="2">SH3</strain>
    </source>
</reference>
<organism evidence="1 2">
    <name type="scientific">Cavenderia fasciculata</name>
    <name type="common">Slime mold</name>
    <name type="synonym">Dictyostelium fasciculatum</name>
    <dbReference type="NCBI Taxonomy" id="261658"/>
    <lineage>
        <taxon>Eukaryota</taxon>
        <taxon>Amoebozoa</taxon>
        <taxon>Evosea</taxon>
        <taxon>Eumycetozoa</taxon>
        <taxon>Dictyostelia</taxon>
        <taxon>Acytosteliales</taxon>
        <taxon>Cavenderiaceae</taxon>
        <taxon>Cavenderia</taxon>
    </lineage>
</organism>
<keyword evidence="2" id="KW-1185">Reference proteome</keyword>
<evidence type="ECO:0000313" key="1">
    <source>
        <dbReference type="EMBL" id="EGG15002.1"/>
    </source>
</evidence>